<feature type="non-terminal residue" evidence="1">
    <location>
        <position position="1"/>
    </location>
</feature>
<evidence type="ECO:0000313" key="2">
    <source>
        <dbReference type="Proteomes" id="UP000789702"/>
    </source>
</evidence>
<sequence length="92" mass="10498">NQNPEPQKNLFGKSEFTTKWEIKFDQIIRQLLNKNGRNFGIREIDAEVFNNIELGCNVNPPNLVILEPGPAPNSNEAVFELINMFLKDLGQN</sequence>
<feature type="non-terminal residue" evidence="1">
    <location>
        <position position="92"/>
    </location>
</feature>
<proteinExistence type="predicted"/>
<gene>
    <name evidence="1" type="ORF">DHETER_LOCUS13619</name>
</gene>
<evidence type="ECO:0000313" key="1">
    <source>
        <dbReference type="EMBL" id="CAG8733958.1"/>
    </source>
</evidence>
<keyword evidence="2" id="KW-1185">Reference proteome</keyword>
<protein>
    <submittedName>
        <fullName evidence="1">4017_t:CDS:1</fullName>
    </submittedName>
</protein>
<accession>A0ACA9Q4P7</accession>
<reference evidence="1" key="1">
    <citation type="submission" date="2021-06" db="EMBL/GenBank/DDBJ databases">
        <authorList>
            <person name="Kallberg Y."/>
            <person name="Tangrot J."/>
            <person name="Rosling A."/>
        </authorList>
    </citation>
    <scope>NUCLEOTIDE SEQUENCE</scope>
    <source>
        <strain evidence="1">IL203A</strain>
    </source>
</reference>
<dbReference type="Proteomes" id="UP000789702">
    <property type="component" value="Unassembled WGS sequence"/>
</dbReference>
<organism evidence="1 2">
    <name type="scientific">Dentiscutata heterogama</name>
    <dbReference type="NCBI Taxonomy" id="1316150"/>
    <lineage>
        <taxon>Eukaryota</taxon>
        <taxon>Fungi</taxon>
        <taxon>Fungi incertae sedis</taxon>
        <taxon>Mucoromycota</taxon>
        <taxon>Glomeromycotina</taxon>
        <taxon>Glomeromycetes</taxon>
        <taxon>Diversisporales</taxon>
        <taxon>Gigasporaceae</taxon>
        <taxon>Dentiscutata</taxon>
    </lineage>
</organism>
<name>A0ACA9Q4P7_9GLOM</name>
<dbReference type="EMBL" id="CAJVPU010038051">
    <property type="protein sequence ID" value="CAG8733958.1"/>
    <property type="molecule type" value="Genomic_DNA"/>
</dbReference>
<comment type="caution">
    <text evidence="1">The sequence shown here is derived from an EMBL/GenBank/DDBJ whole genome shotgun (WGS) entry which is preliminary data.</text>
</comment>